<feature type="transmembrane region" description="Helical" evidence="1">
    <location>
        <begin position="35"/>
        <end position="56"/>
    </location>
</feature>
<evidence type="ECO:0000313" key="3">
    <source>
        <dbReference type="Proteomes" id="UP000264006"/>
    </source>
</evidence>
<evidence type="ECO:0008006" key="4">
    <source>
        <dbReference type="Google" id="ProtNLM"/>
    </source>
</evidence>
<dbReference type="KEGG" id="euz:DVS28_a2837"/>
<feature type="transmembrane region" description="Helical" evidence="1">
    <location>
        <begin position="98"/>
        <end position="122"/>
    </location>
</feature>
<dbReference type="AlphaFoldDB" id="A0A346XZ69"/>
<sequence length="126" mass="13856">MVGGSIVGSWLIVMVLALVLRLVKGDDDVPWFWRIVSVAQILLAVQLLFGVVLLLMGRVPMPGDTFTTVFHFLYGFVFPLVVLFYGHKFAREGRFHPLLVFAVVGLVNFGLTARGLSAILVARGVI</sequence>
<dbReference type="EMBL" id="CP031165">
    <property type="protein sequence ID" value="AXV07516.1"/>
    <property type="molecule type" value="Genomic_DNA"/>
</dbReference>
<name>A0A346XZ69_9ACTN</name>
<feature type="transmembrane region" description="Helical" evidence="1">
    <location>
        <begin position="6"/>
        <end position="23"/>
    </location>
</feature>
<gene>
    <name evidence="2" type="ORF">DVS28_a2837</name>
</gene>
<keyword evidence="1" id="KW-1133">Transmembrane helix</keyword>
<reference evidence="2 3" key="1">
    <citation type="submission" date="2018-09" db="EMBL/GenBank/DDBJ databases">
        <title>Complete genome sequence of Euzebya sp. DY32-46 isolated from seawater of Pacific Ocean.</title>
        <authorList>
            <person name="Xu L."/>
            <person name="Wu Y.-H."/>
            <person name="Xu X.-W."/>
        </authorList>
    </citation>
    <scope>NUCLEOTIDE SEQUENCE [LARGE SCALE GENOMIC DNA]</scope>
    <source>
        <strain evidence="2 3">DY32-46</strain>
    </source>
</reference>
<dbReference type="Proteomes" id="UP000264006">
    <property type="component" value="Chromosome"/>
</dbReference>
<keyword evidence="3" id="KW-1185">Reference proteome</keyword>
<protein>
    <recommendedName>
        <fullName evidence="4">Integral membrane protein</fullName>
    </recommendedName>
</protein>
<proteinExistence type="predicted"/>
<evidence type="ECO:0000313" key="2">
    <source>
        <dbReference type="EMBL" id="AXV07516.1"/>
    </source>
</evidence>
<feature type="transmembrane region" description="Helical" evidence="1">
    <location>
        <begin position="68"/>
        <end position="86"/>
    </location>
</feature>
<keyword evidence="1" id="KW-0472">Membrane</keyword>
<keyword evidence="1" id="KW-0812">Transmembrane</keyword>
<evidence type="ECO:0000256" key="1">
    <source>
        <dbReference type="SAM" id="Phobius"/>
    </source>
</evidence>
<accession>A0A346XZ69</accession>
<organism evidence="2 3">
    <name type="scientific">Euzebya pacifica</name>
    <dbReference type="NCBI Taxonomy" id="1608957"/>
    <lineage>
        <taxon>Bacteria</taxon>
        <taxon>Bacillati</taxon>
        <taxon>Actinomycetota</taxon>
        <taxon>Nitriliruptoria</taxon>
        <taxon>Euzebyales</taxon>
    </lineage>
</organism>